<dbReference type="InterPro" id="IPR009081">
    <property type="entry name" value="PP-bd_ACP"/>
</dbReference>
<proteinExistence type="predicted"/>
<name>A0A291Q9U1_9ACTN</name>
<keyword evidence="3" id="KW-1185">Reference proteome</keyword>
<dbReference type="EMBL" id="CP022685">
    <property type="protein sequence ID" value="ATL28471.1"/>
    <property type="molecule type" value="Genomic_DNA"/>
</dbReference>
<sequence length="96" mass="10243">MTRALPGHSWKELPMSSLHDEIVQRLSDALGIKKSLITPDVTFVELKIDSLALVEFSVILDEEYGVPPLQLTPDSTIGDAVALVDAALGAPTEASS</sequence>
<accession>A0A291Q9U1</accession>
<dbReference type="InterPro" id="IPR036736">
    <property type="entry name" value="ACP-like_sf"/>
</dbReference>
<feature type="domain" description="Carrier" evidence="1">
    <location>
        <begin position="21"/>
        <end position="83"/>
    </location>
</feature>
<gene>
    <name evidence="2" type="ORF">KY5_3453</name>
</gene>
<organism evidence="2 3">
    <name type="scientific">Streptomyces formicae</name>
    <dbReference type="NCBI Taxonomy" id="1616117"/>
    <lineage>
        <taxon>Bacteria</taxon>
        <taxon>Bacillati</taxon>
        <taxon>Actinomycetota</taxon>
        <taxon>Actinomycetes</taxon>
        <taxon>Kitasatosporales</taxon>
        <taxon>Streptomycetaceae</taxon>
        <taxon>Streptomyces</taxon>
    </lineage>
</organism>
<dbReference type="SUPFAM" id="SSF47336">
    <property type="entry name" value="ACP-like"/>
    <property type="match status" value="1"/>
</dbReference>
<evidence type="ECO:0000313" key="2">
    <source>
        <dbReference type="EMBL" id="ATL28471.1"/>
    </source>
</evidence>
<evidence type="ECO:0000313" key="3">
    <source>
        <dbReference type="Proteomes" id="UP000221011"/>
    </source>
</evidence>
<protein>
    <recommendedName>
        <fullName evidence="1">Carrier domain-containing protein</fullName>
    </recommendedName>
</protein>
<dbReference type="Proteomes" id="UP000221011">
    <property type="component" value="Chromosome"/>
</dbReference>
<dbReference type="Gene3D" id="1.10.1200.10">
    <property type="entry name" value="ACP-like"/>
    <property type="match status" value="1"/>
</dbReference>
<reference evidence="2 3" key="1">
    <citation type="submission" date="2017-08" db="EMBL/GenBank/DDBJ databases">
        <title>Complete Genome Sequence of Streptomyces formicae KY5, the formicamycin producer.</title>
        <authorList>
            <person name="Holmes N.A."/>
            <person name="Devine R."/>
            <person name="Qin Z."/>
            <person name="Seipke R.F."/>
            <person name="Wilkinson B."/>
            <person name="Hutchings M.I."/>
        </authorList>
    </citation>
    <scope>NUCLEOTIDE SEQUENCE [LARGE SCALE GENOMIC DNA]</scope>
    <source>
        <strain evidence="2 3">KY5</strain>
    </source>
</reference>
<dbReference type="Pfam" id="PF00550">
    <property type="entry name" value="PP-binding"/>
    <property type="match status" value="1"/>
</dbReference>
<dbReference type="AlphaFoldDB" id="A0A291Q9U1"/>
<evidence type="ECO:0000259" key="1">
    <source>
        <dbReference type="Pfam" id="PF00550"/>
    </source>
</evidence>
<dbReference type="KEGG" id="sfk:KY5_3453"/>